<evidence type="ECO:0000259" key="1">
    <source>
        <dbReference type="PROSITE" id="PS51819"/>
    </source>
</evidence>
<dbReference type="SUPFAM" id="SSF54593">
    <property type="entry name" value="Glyoxalase/Bleomycin resistance protein/Dihydroxybiphenyl dioxygenase"/>
    <property type="match status" value="1"/>
</dbReference>
<organism evidence="2 3">
    <name type="scientific">Kutzneria kofuensis</name>
    <dbReference type="NCBI Taxonomy" id="103725"/>
    <lineage>
        <taxon>Bacteria</taxon>
        <taxon>Bacillati</taxon>
        <taxon>Actinomycetota</taxon>
        <taxon>Actinomycetes</taxon>
        <taxon>Pseudonocardiales</taxon>
        <taxon>Pseudonocardiaceae</taxon>
        <taxon>Kutzneria</taxon>
    </lineage>
</organism>
<accession>A0A7W9KN00</accession>
<protein>
    <submittedName>
        <fullName evidence="2">Glyoxylase I family protein</fullName>
    </submittedName>
</protein>
<sequence>MPQPEGAELEAVRARREELKAKYLRPVGERPATPVRGVHHIALVAKDVEATVRFYQEFLGFPLVELVENRDYAGSSHFFFDLGNRNLLGFFDFPGHPHPDYVETIGAVQHLALSVDAEHFAAIKAKLDAEGVEYLGPDRGVEDSIYVRDPNGIGLEFYQEELGIFNGESLHLDGAAD</sequence>
<dbReference type="PANTHER" id="PTHR21366:SF14">
    <property type="entry name" value="GLYOXALASE DOMAIN-CONTAINING PROTEIN 5"/>
    <property type="match status" value="1"/>
</dbReference>
<dbReference type="InterPro" id="IPR050383">
    <property type="entry name" value="GlyoxalaseI/FosfomycinResist"/>
</dbReference>
<keyword evidence="3" id="KW-1185">Reference proteome</keyword>
<dbReference type="InterPro" id="IPR037523">
    <property type="entry name" value="VOC_core"/>
</dbReference>
<dbReference type="CDD" id="cd06587">
    <property type="entry name" value="VOC"/>
    <property type="match status" value="1"/>
</dbReference>
<dbReference type="AlphaFoldDB" id="A0A7W9KN00"/>
<dbReference type="Pfam" id="PF00903">
    <property type="entry name" value="Glyoxalase"/>
    <property type="match status" value="1"/>
</dbReference>
<dbReference type="InterPro" id="IPR029068">
    <property type="entry name" value="Glyas_Bleomycin-R_OHBP_Dase"/>
</dbReference>
<dbReference type="RefSeq" id="WP_184867241.1">
    <property type="nucleotide sequence ID" value="NZ_BAAAWY010000060.1"/>
</dbReference>
<dbReference type="PANTHER" id="PTHR21366">
    <property type="entry name" value="GLYOXALASE FAMILY PROTEIN"/>
    <property type="match status" value="1"/>
</dbReference>
<name>A0A7W9KN00_9PSEU</name>
<dbReference type="InterPro" id="IPR004360">
    <property type="entry name" value="Glyas_Fos-R_dOase_dom"/>
</dbReference>
<dbReference type="EMBL" id="JACHIR010000001">
    <property type="protein sequence ID" value="MBB5895450.1"/>
    <property type="molecule type" value="Genomic_DNA"/>
</dbReference>
<evidence type="ECO:0000313" key="2">
    <source>
        <dbReference type="EMBL" id="MBB5895450.1"/>
    </source>
</evidence>
<dbReference type="Proteomes" id="UP000585638">
    <property type="component" value="Unassembled WGS sequence"/>
</dbReference>
<gene>
    <name evidence="2" type="ORF">BJ998_006646</name>
</gene>
<dbReference type="Gene3D" id="3.10.180.10">
    <property type="entry name" value="2,3-Dihydroxybiphenyl 1,2-Dioxygenase, domain 1"/>
    <property type="match status" value="1"/>
</dbReference>
<feature type="domain" description="VOC" evidence="1">
    <location>
        <begin position="37"/>
        <end position="160"/>
    </location>
</feature>
<comment type="caution">
    <text evidence="2">The sequence shown here is derived from an EMBL/GenBank/DDBJ whole genome shotgun (WGS) entry which is preliminary data.</text>
</comment>
<evidence type="ECO:0000313" key="3">
    <source>
        <dbReference type="Proteomes" id="UP000585638"/>
    </source>
</evidence>
<reference evidence="2 3" key="1">
    <citation type="submission" date="2020-08" db="EMBL/GenBank/DDBJ databases">
        <title>Sequencing the genomes of 1000 actinobacteria strains.</title>
        <authorList>
            <person name="Klenk H.-P."/>
        </authorList>
    </citation>
    <scope>NUCLEOTIDE SEQUENCE [LARGE SCALE GENOMIC DNA]</scope>
    <source>
        <strain evidence="2 3">DSM 43851</strain>
    </source>
</reference>
<proteinExistence type="predicted"/>
<dbReference type="PROSITE" id="PS51819">
    <property type="entry name" value="VOC"/>
    <property type="match status" value="1"/>
</dbReference>